<dbReference type="PROSITE" id="PS01209">
    <property type="entry name" value="LDLRA_1"/>
    <property type="match status" value="1"/>
</dbReference>
<feature type="signal peptide" evidence="3">
    <location>
        <begin position="1"/>
        <end position="18"/>
    </location>
</feature>
<dbReference type="PANTHER" id="PTHR24252">
    <property type="entry name" value="ACROSIN-RELATED"/>
    <property type="match status" value="1"/>
</dbReference>
<dbReference type="SMART" id="SM00192">
    <property type="entry name" value="LDLa"/>
    <property type="match status" value="2"/>
</dbReference>
<dbReference type="CDD" id="cd00190">
    <property type="entry name" value="Tryp_SPc"/>
    <property type="match status" value="1"/>
</dbReference>
<feature type="domain" description="Peptidase S1" evidence="4">
    <location>
        <begin position="225"/>
        <end position="477"/>
    </location>
</feature>
<evidence type="ECO:0000256" key="1">
    <source>
        <dbReference type="ARBA" id="ARBA00023157"/>
    </source>
</evidence>
<dbReference type="InterPro" id="IPR043504">
    <property type="entry name" value="Peptidase_S1_PA_chymotrypsin"/>
</dbReference>
<feature type="chain" id="PRO_5040417333" evidence="3">
    <location>
        <begin position="19"/>
        <end position="478"/>
    </location>
</feature>
<dbReference type="SUPFAM" id="SSF57535">
    <property type="entry name" value="Complement control module/SCR domain"/>
    <property type="match status" value="1"/>
</dbReference>
<feature type="domain" description="Sushi" evidence="5">
    <location>
        <begin position="150"/>
        <end position="211"/>
    </location>
</feature>
<dbReference type="GO" id="GO:0004252">
    <property type="term" value="F:serine-type endopeptidase activity"/>
    <property type="evidence" value="ECO:0007669"/>
    <property type="project" value="InterPro"/>
</dbReference>
<organism evidence="6 7">
    <name type="scientific">Ceutorhynchus assimilis</name>
    <name type="common">cabbage seed weevil</name>
    <dbReference type="NCBI Taxonomy" id="467358"/>
    <lineage>
        <taxon>Eukaryota</taxon>
        <taxon>Metazoa</taxon>
        <taxon>Ecdysozoa</taxon>
        <taxon>Arthropoda</taxon>
        <taxon>Hexapoda</taxon>
        <taxon>Insecta</taxon>
        <taxon>Pterygota</taxon>
        <taxon>Neoptera</taxon>
        <taxon>Endopterygota</taxon>
        <taxon>Coleoptera</taxon>
        <taxon>Polyphaga</taxon>
        <taxon>Cucujiformia</taxon>
        <taxon>Curculionidae</taxon>
        <taxon>Ceutorhynchinae</taxon>
        <taxon>Ceutorhynchus</taxon>
    </lineage>
</organism>
<keyword evidence="3" id="KW-0732">Signal</keyword>
<proteinExistence type="predicted"/>
<reference evidence="6" key="1">
    <citation type="submission" date="2022-01" db="EMBL/GenBank/DDBJ databases">
        <authorList>
            <person name="King R."/>
        </authorList>
    </citation>
    <scope>NUCLEOTIDE SEQUENCE</scope>
</reference>
<dbReference type="Gene3D" id="4.10.400.10">
    <property type="entry name" value="Low-density Lipoprotein Receptor"/>
    <property type="match status" value="1"/>
</dbReference>
<dbReference type="SMART" id="SM00020">
    <property type="entry name" value="Tryp_SPc"/>
    <property type="match status" value="1"/>
</dbReference>
<dbReference type="Proteomes" id="UP001152799">
    <property type="component" value="Chromosome 2"/>
</dbReference>
<keyword evidence="7" id="KW-1185">Reference proteome</keyword>
<dbReference type="PROSITE" id="PS50240">
    <property type="entry name" value="TRYPSIN_DOM"/>
    <property type="match status" value="1"/>
</dbReference>
<protein>
    <submittedName>
        <fullName evidence="6">Uncharacterized protein</fullName>
    </submittedName>
</protein>
<comment type="caution">
    <text evidence="2">Lacks conserved residue(s) required for the propagation of feature annotation.</text>
</comment>
<dbReference type="AlphaFoldDB" id="A0A9N9MGD9"/>
<dbReference type="PROSITE" id="PS50068">
    <property type="entry name" value="LDLRA_2"/>
    <property type="match status" value="1"/>
</dbReference>
<evidence type="ECO:0000313" key="7">
    <source>
        <dbReference type="Proteomes" id="UP001152799"/>
    </source>
</evidence>
<dbReference type="FunFam" id="2.40.10.10:FF:000068">
    <property type="entry name" value="transmembrane protease serine 2"/>
    <property type="match status" value="1"/>
</dbReference>
<dbReference type="Pfam" id="PF00089">
    <property type="entry name" value="Trypsin"/>
    <property type="match status" value="1"/>
</dbReference>
<gene>
    <name evidence="6" type="ORF">CEUTPL_LOCUS4909</name>
</gene>
<evidence type="ECO:0000313" key="6">
    <source>
        <dbReference type="EMBL" id="CAG9764269.1"/>
    </source>
</evidence>
<dbReference type="Gene3D" id="2.40.10.10">
    <property type="entry name" value="Trypsin-like serine proteases"/>
    <property type="match status" value="1"/>
</dbReference>
<evidence type="ECO:0000256" key="2">
    <source>
        <dbReference type="PROSITE-ProRule" id="PRU00302"/>
    </source>
</evidence>
<dbReference type="InterPro" id="IPR018114">
    <property type="entry name" value="TRYPSIN_HIS"/>
</dbReference>
<dbReference type="InterPro" id="IPR023415">
    <property type="entry name" value="LDLR_class-A_CS"/>
</dbReference>
<dbReference type="CDD" id="cd00112">
    <property type="entry name" value="LDLa"/>
    <property type="match status" value="1"/>
</dbReference>
<dbReference type="InterPro" id="IPR036055">
    <property type="entry name" value="LDL_receptor-like_sf"/>
</dbReference>
<dbReference type="PRINTS" id="PR00261">
    <property type="entry name" value="LDLRECEPTOR"/>
</dbReference>
<dbReference type="PROSITE" id="PS00134">
    <property type="entry name" value="TRYPSIN_HIS"/>
    <property type="match status" value="1"/>
</dbReference>
<dbReference type="OrthoDB" id="6147874at2759"/>
<dbReference type="Pfam" id="PF00084">
    <property type="entry name" value="Sushi"/>
    <property type="match status" value="1"/>
</dbReference>
<dbReference type="GO" id="GO:0006508">
    <property type="term" value="P:proteolysis"/>
    <property type="evidence" value="ECO:0007669"/>
    <property type="project" value="InterPro"/>
</dbReference>
<name>A0A9N9MGD9_9CUCU</name>
<dbReference type="SUPFAM" id="SSF57424">
    <property type="entry name" value="LDL receptor-like module"/>
    <property type="match status" value="1"/>
</dbReference>
<dbReference type="Gene3D" id="2.10.70.10">
    <property type="entry name" value="Complement Module, domain 1"/>
    <property type="match status" value="1"/>
</dbReference>
<accession>A0A9N9MGD9</accession>
<dbReference type="PANTHER" id="PTHR24252:SF7">
    <property type="entry name" value="HYALIN"/>
    <property type="match status" value="1"/>
</dbReference>
<keyword evidence="1" id="KW-1015">Disulfide bond</keyword>
<sequence length="478" mass="53896">MLIKILLGVIGYNIVVTALNHDTCKNISRNNLLNMCNDNNCTKNLSFEIFCTNLRSKVFKCGSLFIPHEFICDGISNCDNNMDEYPGICSLITCEKGFYKCDNICIDFFKLCDGVRDCNDGSDESSLVCKKLIDSSGITCPNIFLANHIVSCYINDKNESYLISCGGFYPPETKAEVRCKSLFYSIKGSDYQILTCQDNGNWNKDLMECEVECGTIPEVKISPLIINGLEISPAFWPWYCALFTSINSNWTFFCGSTIISSNLLLTAGHCVWKMPENLIKAISGKSFSDFYKNELNSQMSDVESTFIYPLYQDSLGNYGSDIAIVKLKSGFSFNEFILPICMNWTLRNFIRELETRTLEGQVAGMGITENGTISTRLRRTNVEILKTEDCIQNQRYEFKKYVTIASFCGKGIEDTIICNGDSGSGLAVQNKDTGKWTLEGIVSISPKNPKDALCDKKYFTLYTNVGIYVNWVYKYYNK</sequence>
<evidence type="ECO:0000259" key="4">
    <source>
        <dbReference type="PROSITE" id="PS50240"/>
    </source>
</evidence>
<dbReference type="InterPro" id="IPR000436">
    <property type="entry name" value="Sushi_SCR_CCP_dom"/>
</dbReference>
<dbReference type="EMBL" id="OU892278">
    <property type="protein sequence ID" value="CAG9764269.1"/>
    <property type="molecule type" value="Genomic_DNA"/>
</dbReference>
<evidence type="ECO:0000259" key="5">
    <source>
        <dbReference type="PROSITE" id="PS50923"/>
    </source>
</evidence>
<dbReference type="InterPro" id="IPR009003">
    <property type="entry name" value="Peptidase_S1_PA"/>
</dbReference>
<dbReference type="InterPro" id="IPR001254">
    <property type="entry name" value="Trypsin_dom"/>
</dbReference>
<dbReference type="InterPro" id="IPR002172">
    <property type="entry name" value="LDrepeatLR_classA_rpt"/>
</dbReference>
<keyword evidence="2" id="KW-0768">Sushi</keyword>
<evidence type="ECO:0000256" key="3">
    <source>
        <dbReference type="SAM" id="SignalP"/>
    </source>
</evidence>
<dbReference type="InterPro" id="IPR035976">
    <property type="entry name" value="Sushi/SCR/CCP_sf"/>
</dbReference>
<dbReference type="SUPFAM" id="SSF50494">
    <property type="entry name" value="Trypsin-like serine proteases"/>
    <property type="match status" value="1"/>
</dbReference>
<dbReference type="PROSITE" id="PS50923">
    <property type="entry name" value="SUSHI"/>
    <property type="match status" value="1"/>
</dbReference>